<gene>
    <name evidence="1" type="ORF">NYP84_08010</name>
</gene>
<evidence type="ECO:0000313" key="2">
    <source>
        <dbReference type="Proteomes" id="UP001058553"/>
    </source>
</evidence>
<evidence type="ECO:0000313" key="1">
    <source>
        <dbReference type="EMBL" id="UWS35073.1"/>
    </source>
</evidence>
<keyword evidence="2" id="KW-1185">Reference proteome</keyword>
<name>A0ABY5XCH3_ERWPY</name>
<protein>
    <submittedName>
        <fullName evidence="1">Bacteriophage antitermination protein Q</fullName>
    </submittedName>
</protein>
<accession>A0ABY5XCH3</accession>
<dbReference type="EMBL" id="CP103445">
    <property type="protein sequence ID" value="UWS35073.1"/>
    <property type="molecule type" value="Genomic_DNA"/>
</dbReference>
<sequence length="228" mass="26001">MNENLLNYARLELTQALRDTSGSTKGQLQAFAEYPPADKERNPRKPLHVIDLEDGQGGIRKVKAENTALYVLETRSRRSPLPPINDEEFAAAPWRRAVNTLPEHEQAWLRYCYGFDLTFRYQTLICEAIWKGHQKHLPAGLLKKTKKRLISLVWLAVQEVATGCMNDTYKAYAGALLASQLGVSRSTWCEIYGQHWQRLKQSVVELDQNALGKVINRMSDRAFKEVTA</sequence>
<dbReference type="InterPro" id="IPR010455">
    <property type="entry name" value="Phage_82_GpQ"/>
</dbReference>
<dbReference type="GeneID" id="92237087"/>
<dbReference type="RefSeq" id="WP_012668063.1">
    <property type="nucleotide sequence ID" value="NZ_CP023567.1"/>
</dbReference>
<reference evidence="1" key="1">
    <citation type="submission" date="2022-07" db="EMBL/GenBank/DDBJ databases">
        <title>Genetic diversity of Erwinia pyrifoliae.</title>
        <authorList>
            <person name="Park D.S."/>
            <person name="Ham H."/>
        </authorList>
    </citation>
    <scope>NUCLEOTIDE SEQUENCE</scope>
    <source>
        <strain evidence="1">CP201486</strain>
    </source>
</reference>
<proteinExistence type="predicted"/>
<dbReference type="Pfam" id="PF06323">
    <property type="entry name" value="Phage_antiter_Q"/>
    <property type="match status" value="1"/>
</dbReference>
<organism evidence="1 2">
    <name type="scientific">Erwinia pyrifoliae</name>
    <dbReference type="NCBI Taxonomy" id="79967"/>
    <lineage>
        <taxon>Bacteria</taxon>
        <taxon>Pseudomonadati</taxon>
        <taxon>Pseudomonadota</taxon>
        <taxon>Gammaproteobacteria</taxon>
        <taxon>Enterobacterales</taxon>
        <taxon>Erwiniaceae</taxon>
        <taxon>Erwinia</taxon>
    </lineage>
</organism>
<dbReference type="Proteomes" id="UP001058553">
    <property type="component" value="Chromosome"/>
</dbReference>